<dbReference type="RefSeq" id="XP_013319395.1">
    <property type="nucleotide sequence ID" value="XM_013463941.1"/>
</dbReference>
<dbReference type="OrthoDB" id="3938867at2759"/>
<gene>
    <name evidence="2" type="ORF">PV05_03308</name>
</gene>
<dbReference type="Proteomes" id="UP000054342">
    <property type="component" value="Unassembled WGS sequence"/>
</dbReference>
<dbReference type="AlphaFoldDB" id="A0A0D2C1Z7"/>
<evidence type="ECO:0000313" key="2">
    <source>
        <dbReference type="EMBL" id="KIW58811.1"/>
    </source>
</evidence>
<evidence type="ECO:0000259" key="1">
    <source>
        <dbReference type="Pfam" id="PF00646"/>
    </source>
</evidence>
<dbReference type="HOGENOM" id="CLU_019705_0_0_1"/>
<reference evidence="2 3" key="1">
    <citation type="submission" date="2015-01" db="EMBL/GenBank/DDBJ databases">
        <title>The Genome Sequence of Exophiala xenobiotica CBS118157.</title>
        <authorList>
            <consortium name="The Broad Institute Genomics Platform"/>
            <person name="Cuomo C."/>
            <person name="de Hoog S."/>
            <person name="Gorbushina A."/>
            <person name="Stielow B."/>
            <person name="Teixiera M."/>
            <person name="Abouelleil A."/>
            <person name="Chapman S.B."/>
            <person name="Priest M."/>
            <person name="Young S.K."/>
            <person name="Wortman J."/>
            <person name="Nusbaum C."/>
            <person name="Birren B."/>
        </authorList>
    </citation>
    <scope>NUCLEOTIDE SEQUENCE [LARGE SCALE GENOMIC DNA]</scope>
    <source>
        <strain evidence="2 3">CBS 118157</strain>
    </source>
</reference>
<name>A0A0D2C1Z7_9EURO</name>
<dbReference type="STRING" id="348802.A0A0D2C1Z7"/>
<dbReference type="SUPFAM" id="SSF81383">
    <property type="entry name" value="F-box domain"/>
    <property type="match status" value="1"/>
</dbReference>
<dbReference type="Pfam" id="PF00646">
    <property type="entry name" value="F-box"/>
    <property type="match status" value="1"/>
</dbReference>
<dbReference type="EMBL" id="KN847318">
    <property type="protein sequence ID" value="KIW58811.1"/>
    <property type="molecule type" value="Genomic_DNA"/>
</dbReference>
<protein>
    <recommendedName>
        <fullName evidence="1">F-box domain-containing protein</fullName>
    </recommendedName>
</protein>
<feature type="domain" description="F-box" evidence="1">
    <location>
        <begin position="432"/>
        <end position="465"/>
    </location>
</feature>
<dbReference type="GeneID" id="25325216"/>
<sequence length="563" mass="64147">MVLHKGRYFVYYSRSEGYPTGLGKHIVSKIPQELGRYSIWLERERTRYEKLSQQLESKVLTVSPKRMQLFVDQEQRDRDQCAVHTLPPWKPLDWQLHELPTAVWDSRGIAADWTYLVDLDSQRFVINNWIIFDLCNIPRHRWTEAFSSAGQIDEFSFTLGPEASDEMSQPRYFANGNQRLDCYVSVYQRHAVSWVNPRRIDDSLPLRQLFTLAIFHHFMASELLDYLPATPHDSFAFREVAYAVLSLATGNFYFDEPAGYIGDYAREESTGFLVDVNDEGDNSFMPIFGAGCHMESEEPGSSPSELVFWFHGVLISLIPDNAFDLDLEAVIGKAVSFGRAIRTDDFQIVIFSIQNAVLLEVCHAPVAVIRRSDIIPICGMDFEEQRSHDESDGTDDCSTVDRLLSAHSGFVALQDFVTIASRRNVSRFGRGRLPTEIYANILKYCDVETHNQCAKVSRIFQTLCSAQFPFSRSLNILKLQPCSPNSQAQGLYDMWLSIRLAELGNFHFYDTSDGVSYQSPLAVGPYVRVAHENMVGTWCPIIGNATRPSILTQLPLRLLLRKL</sequence>
<accession>A0A0D2C1Z7</accession>
<evidence type="ECO:0000313" key="3">
    <source>
        <dbReference type="Proteomes" id="UP000054342"/>
    </source>
</evidence>
<organism evidence="2 3">
    <name type="scientific">Exophiala xenobiotica</name>
    <dbReference type="NCBI Taxonomy" id="348802"/>
    <lineage>
        <taxon>Eukaryota</taxon>
        <taxon>Fungi</taxon>
        <taxon>Dikarya</taxon>
        <taxon>Ascomycota</taxon>
        <taxon>Pezizomycotina</taxon>
        <taxon>Eurotiomycetes</taxon>
        <taxon>Chaetothyriomycetidae</taxon>
        <taxon>Chaetothyriales</taxon>
        <taxon>Herpotrichiellaceae</taxon>
        <taxon>Exophiala</taxon>
    </lineage>
</organism>
<dbReference type="CDD" id="cd09917">
    <property type="entry name" value="F-box_SF"/>
    <property type="match status" value="1"/>
</dbReference>
<dbReference type="InterPro" id="IPR001810">
    <property type="entry name" value="F-box_dom"/>
</dbReference>
<keyword evidence="3" id="KW-1185">Reference proteome</keyword>
<proteinExistence type="predicted"/>
<dbReference type="InterPro" id="IPR036047">
    <property type="entry name" value="F-box-like_dom_sf"/>
</dbReference>